<evidence type="ECO:0000256" key="7">
    <source>
        <dbReference type="ARBA" id="ARBA00023065"/>
    </source>
</evidence>
<protein>
    <recommendedName>
        <fullName evidence="9">K(+)-insensitive pyrophosphate-energized proton pump</fullName>
        <ecNumber evidence="9">7.1.3.1</ecNumber>
    </recommendedName>
    <alternativeName>
        <fullName evidence="9">Membrane-bound proton-translocating pyrophosphatase</fullName>
    </alternativeName>
    <alternativeName>
        <fullName evidence="9">Pyrophosphate-energized inorganic pyrophosphatase</fullName>
        <shortName evidence="9">H(+)-PPase</shortName>
    </alternativeName>
</protein>
<dbReference type="AlphaFoldDB" id="A0A5E4LPC9"/>
<dbReference type="NCBIfam" id="NF001951">
    <property type="entry name" value="PRK00733.1-2"/>
    <property type="match status" value="1"/>
</dbReference>
<keyword evidence="7 9" id="KW-0406">Ion transport</keyword>
<feature type="transmembrane region" description="Helical" evidence="9">
    <location>
        <begin position="446"/>
        <end position="464"/>
    </location>
</feature>
<feature type="transmembrane region" description="Helical" evidence="9">
    <location>
        <begin position="56"/>
        <end position="72"/>
    </location>
</feature>
<comment type="subcellular location">
    <subcellularLocation>
        <location evidence="9">Cell membrane</location>
        <topology evidence="9">Multi-pass membrane protein</topology>
    </subcellularLocation>
    <subcellularLocation>
        <location evidence="1">Endomembrane system</location>
        <topology evidence="1">Multi-pass membrane protein</topology>
    </subcellularLocation>
</comment>
<reference evidence="10 11" key="1">
    <citation type="submission" date="2019-08" db="EMBL/GenBank/DDBJ databases">
        <authorList>
            <person name="Vazquez-Campos X."/>
        </authorList>
    </citation>
    <scope>NUCLEOTIDE SEQUENCE [LARGE SCALE GENOMIC DNA]</scope>
    <source>
        <strain evidence="10">LFW-283_2</strain>
    </source>
</reference>
<gene>
    <name evidence="10" type="primary">hppA1</name>
    <name evidence="9" type="synonym">hppA</name>
    <name evidence="10" type="ORF">LFW2832_00622</name>
</gene>
<keyword evidence="2 9" id="KW-0813">Transport</keyword>
<organism evidence="10 11">
    <name type="scientific">Candidatus Bilamarchaeum dharawalense</name>
    <dbReference type="NCBI Taxonomy" id="2885759"/>
    <lineage>
        <taxon>Archaea</taxon>
        <taxon>Candidatus Micrarchaeota</taxon>
        <taxon>Candidatus Micrarchaeia</taxon>
        <taxon>Candidatus Anstonellales</taxon>
        <taxon>Candidatus Bilamarchaeaceae</taxon>
        <taxon>Candidatus Bilamarchaeum</taxon>
    </lineage>
</organism>
<feature type="transmembrane region" description="Helical" evidence="9">
    <location>
        <begin position="220"/>
        <end position="239"/>
    </location>
</feature>
<dbReference type="GO" id="GO:0012505">
    <property type="term" value="C:endomembrane system"/>
    <property type="evidence" value="ECO:0007669"/>
    <property type="project" value="UniProtKB-SubCell"/>
</dbReference>
<comment type="catalytic activity">
    <reaction evidence="9">
        <text>diphosphate + H2O + H(+)(in) = 2 phosphate + 2 H(+)(out)</text>
        <dbReference type="Rhea" id="RHEA:13973"/>
        <dbReference type="ChEBI" id="CHEBI:15377"/>
        <dbReference type="ChEBI" id="CHEBI:15378"/>
        <dbReference type="ChEBI" id="CHEBI:33019"/>
        <dbReference type="ChEBI" id="CHEBI:43474"/>
        <dbReference type="EC" id="7.1.3.1"/>
    </reaction>
</comment>
<evidence type="ECO:0000256" key="3">
    <source>
        <dbReference type="ARBA" id="ARBA00022692"/>
    </source>
</evidence>
<dbReference type="EMBL" id="CABMJJ010000009">
    <property type="protein sequence ID" value="VVC03940.1"/>
    <property type="molecule type" value="Genomic_DNA"/>
</dbReference>
<keyword evidence="4 9" id="KW-0460">Magnesium</keyword>
<dbReference type="InterPro" id="IPR004131">
    <property type="entry name" value="PPase-energised_H-pump"/>
</dbReference>
<keyword evidence="3 9" id="KW-0812">Transmembrane</keyword>
<feature type="transmembrane region" description="Helical" evidence="9">
    <location>
        <begin position="546"/>
        <end position="565"/>
    </location>
</feature>
<evidence type="ECO:0000256" key="2">
    <source>
        <dbReference type="ARBA" id="ARBA00022448"/>
    </source>
</evidence>
<dbReference type="GO" id="GO:0004427">
    <property type="term" value="F:inorganic diphosphate phosphatase activity"/>
    <property type="evidence" value="ECO:0007669"/>
    <property type="project" value="UniProtKB-UniRule"/>
</dbReference>
<keyword evidence="10" id="KW-0378">Hydrolase</keyword>
<feature type="transmembrane region" description="Helical" evidence="9">
    <location>
        <begin position="351"/>
        <end position="376"/>
    </location>
</feature>
<dbReference type="PANTHER" id="PTHR31998">
    <property type="entry name" value="K(+)-INSENSITIVE PYROPHOSPHATE-ENERGIZED PROTON PUMP"/>
    <property type="match status" value="1"/>
</dbReference>
<name>A0A5E4LPC9_9ARCH</name>
<evidence type="ECO:0000256" key="8">
    <source>
        <dbReference type="ARBA" id="ARBA00023136"/>
    </source>
</evidence>
<dbReference type="EC" id="7.1.3.1" evidence="9"/>
<evidence type="ECO:0000313" key="11">
    <source>
        <dbReference type="Proteomes" id="UP000789941"/>
    </source>
</evidence>
<feature type="transmembrane region" description="Helical" evidence="9">
    <location>
        <begin position="308"/>
        <end position="330"/>
    </location>
</feature>
<feature type="transmembrane region" description="Helical" evidence="9">
    <location>
        <begin position="245"/>
        <end position="265"/>
    </location>
</feature>
<comment type="similarity">
    <text evidence="9">Belongs to the H(+)-translocating pyrophosphatase (TC 3.A.10) family. K(+)-insensitive subfamily.</text>
</comment>
<feature type="transmembrane region" description="Helical" evidence="9">
    <location>
        <begin position="484"/>
        <end position="506"/>
    </location>
</feature>
<feature type="transmembrane region" description="Helical" evidence="9">
    <location>
        <begin position="6"/>
        <end position="26"/>
    </location>
</feature>
<comment type="caution">
    <text evidence="9">Lacks conserved residue(s) required for the propagation of feature annotation.</text>
</comment>
<dbReference type="HAMAP" id="MF_01129">
    <property type="entry name" value="PPase_energized_pump"/>
    <property type="match status" value="1"/>
</dbReference>
<evidence type="ECO:0000256" key="5">
    <source>
        <dbReference type="ARBA" id="ARBA00022967"/>
    </source>
</evidence>
<comment type="cofactor">
    <cofactor evidence="9">
        <name>Mg(2+)</name>
        <dbReference type="ChEBI" id="CHEBI:18420"/>
    </cofactor>
</comment>
<dbReference type="GO" id="GO:0009678">
    <property type="term" value="F:diphosphate hydrolysis-driven proton transmembrane transporter activity"/>
    <property type="evidence" value="ECO:0007669"/>
    <property type="project" value="UniProtKB-UniRule"/>
</dbReference>
<dbReference type="NCBIfam" id="NF001953">
    <property type="entry name" value="PRK00733.2-1"/>
    <property type="match status" value="1"/>
</dbReference>
<evidence type="ECO:0000313" key="10">
    <source>
        <dbReference type="EMBL" id="VVC03940.1"/>
    </source>
</evidence>
<feature type="transmembrane region" description="Helical" evidence="9">
    <location>
        <begin position="78"/>
        <end position="103"/>
    </location>
</feature>
<feature type="transmembrane region" description="Helical" evidence="9">
    <location>
        <begin position="382"/>
        <end position="403"/>
    </location>
</feature>
<keyword evidence="5 9" id="KW-1278">Translocase</keyword>
<dbReference type="PIRSF" id="PIRSF001265">
    <property type="entry name" value="H+-PPase"/>
    <property type="match status" value="1"/>
</dbReference>
<feature type="transmembrane region" description="Helical" evidence="9">
    <location>
        <begin position="152"/>
        <end position="173"/>
    </location>
</feature>
<dbReference type="GO" id="GO:0005886">
    <property type="term" value="C:plasma membrane"/>
    <property type="evidence" value="ECO:0007669"/>
    <property type="project" value="UniProtKB-SubCell"/>
</dbReference>
<evidence type="ECO:0000256" key="4">
    <source>
        <dbReference type="ARBA" id="ARBA00022842"/>
    </source>
</evidence>
<comment type="subunit">
    <text evidence="9">Homodimer.</text>
</comment>
<evidence type="ECO:0000256" key="1">
    <source>
        <dbReference type="ARBA" id="ARBA00004127"/>
    </source>
</evidence>
<keyword evidence="9" id="KW-1003">Cell membrane</keyword>
<feature type="transmembrane region" description="Helical" evidence="9">
    <location>
        <begin position="277"/>
        <end position="296"/>
    </location>
</feature>
<dbReference type="Proteomes" id="UP000789941">
    <property type="component" value="Unassembled WGS sequence"/>
</dbReference>
<feature type="transmembrane region" description="Helical" evidence="9">
    <location>
        <begin position="571"/>
        <end position="594"/>
    </location>
</feature>
<dbReference type="GO" id="GO:0000287">
    <property type="term" value="F:magnesium ion binding"/>
    <property type="evidence" value="ECO:0007669"/>
    <property type="project" value="UniProtKB-UniRule"/>
</dbReference>
<feature type="transmembrane region" description="Helical" evidence="9">
    <location>
        <begin position="124"/>
        <end position="146"/>
    </location>
</feature>
<keyword evidence="9" id="KW-0375">Hydrogen ion transport</keyword>
<sequence length="661" mass="67845">MEAVLLALGAGVLTLLYAAYLAYKVINEPSGNDKMREIAKAIQEGANAFLTRQYKTLAPIVLVLFVVMWFFVNQQMAIAFLVGVVSSALAGYIGMQVSVRANVRVAEAAKKGLSQALGLSFKGGAVTGMALAGLGLIGVSVLYMYFGSLTPLIGYGFGASLISLFARVGGGIYTKAADVGADLVGKVEKGIPEDDPRNPAVIADNVGDNVGDCAGMAADVFESFVVTVIASMLIGLTLVEPLLVQIPLGIAALGVLASILGSLFVRIGKGNKIMPAFYQGIIVSALLMIVFAYFYLTSLALSVPAMTLFVPVMLGAIVTLLLFVISEYYTSTEFGPVKSVAKAATTGAGTNLISGLAVGMESTALPTLVILAAIIISYMIGGLYGVGLAAAAMLSLSAIVIAIDAYGPITDNAGGIAEMSHLPESVRKITDALDAVGNTTKATTKGYAIGGAALGALALFVAYAEEAHLTDINLLSTPVVVGLFVGALLPFIFSSLLVLAVGRAAFQIVEEVRRQFKEIKGLMAGTGRADYAKCVDIATATALRELALPGILAVLTPLLVGYLFGAAALGGLLAGVIAGGLMLALMMTTAGAAWDNAKKYIEQGHHGGKGSDAHKAAVVGDTVGDPLKDTAGPALNALIKVVNTVSLVFAGLVIAKSLNLI</sequence>
<comment type="caution">
    <text evidence="10">The sequence shown here is derived from an EMBL/GenBank/DDBJ whole genome shotgun (WGS) entry which is preliminary data.</text>
</comment>
<dbReference type="Pfam" id="PF03030">
    <property type="entry name" value="H_PPase"/>
    <property type="match status" value="1"/>
</dbReference>
<keyword evidence="6 9" id="KW-1133">Transmembrane helix</keyword>
<dbReference type="NCBIfam" id="TIGR01104">
    <property type="entry name" value="V_PPase"/>
    <property type="match status" value="1"/>
</dbReference>
<feature type="site" description="Determinant of potassium independence" evidence="9">
    <location>
        <position position="441"/>
    </location>
</feature>
<dbReference type="NCBIfam" id="NF001960">
    <property type="entry name" value="PRK00733.3-5"/>
    <property type="match status" value="1"/>
</dbReference>
<proteinExistence type="inferred from homology"/>
<comment type="function">
    <text evidence="9">Proton pump that utilizes the energy of pyrophosphate hydrolysis as the driving force for proton movement across the membrane. Generates a proton motive force.</text>
</comment>
<evidence type="ECO:0000256" key="9">
    <source>
        <dbReference type="HAMAP-Rule" id="MF_01129"/>
    </source>
</evidence>
<accession>A0A5E4LPC9</accession>
<evidence type="ECO:0000256" key="6">
    <source>
        <dbReference type="ARBA" id="ARBA00022989"/>
    </source>
</evidence>
<keyword evidence="8 9" id="KW-0472">Membrane</keyword>